<proteinExistence type="predicted"/>
<evidence type="ECO:0000313" key="2">
    <source>
        <dbReference type="EMBL" id="KAK3894169.1"/>
    </source>
</evidence>
<name>A0AAE1GM50_PETCI</name>
<feature type="region of interest" description="Disordered" evidence="1">
    <location>
        <begin position="40"/>
        <end position="75"/>
    </location>
</feature>
<keyword evidence="3" id="KW-1185">Reference proteome</keyword>
<comment type="caution">
    <text evidence="2">The sequence shown here is derived from an EMBL/GenBank/DDBJ whole genome shotgun (WGS) entry which is preliminary data.</text>
</comment>
<accession>A0AAE1GM50</accession>
<organism evidence="2 3">
    <name type="scientific">Petrolisthes cinctipes</name>
    <name type="common">Flat porcelain crab</name>
    <dbReference type="NCBI Taxonomy" id="88211"/>
    <lineage>
        <taxon>Eukaryota</taxon>
        <taxon>Metazoa</taxon>
        <taxon>Ecdysozoa</taxon>
        <taxon>Arthropoda</taxon>
        <taxon>Crustacea</taxon>
        <taxon>Multicrustacea</taxon>
        <taxon>Malacostraca</taxon>
        <taxon>Eumalacostraca</taxon>
        <taxon>Eucarida</taxon>
        <taxon>Decapoda</taxon>
        <taxon>Pleocyemata</taxon>
        <taxon>Anomura</taxon>
        <taxon>Galatheoidea</taxon>
        <taxon>Porcellanidae</taxon>
        <taxon>Petrolisthes</taxon>
    </lineage>
</organism>
<dbReference type="EMBL" id="JAWQEG010000139">
    <property type="protein sequence ID" value="KAK3894169.1"/>
    <property type="molecule type" value="Genomic_DNA"/>
</dbReference>
<sequence>MVAQAIGRLGQADTWGLRTLTCLLPVEKLLSMSEVMTVARRGAERTPYQSNSSGDRQSRELAEGTPAGDVLSPLT</sequence>
<evidence type="ECO:0000256" key="1">
    <source>
        <dbReference type="SAM" id="MobiDB-lite"/>
    </source>
</evidence>
<dbReference type="AlphaFoldDB" id="A0AAE1GM50"/>
<gene>
    <name evidence="2" type="ORF">Pcinc_002054</name>
</gene>
<evidence type="ECO:0000313" key="3">
    <source>
        <dbReference type="Proteomes" id="UP001286313"/>
    </source>
</evidence>
<dbReference type="Proteomes" id="UP001286313">
    <property type="component" value="Unassembled WGS sequence"/>
</dbReference>
<protein>
    <submittedName>
        <fullName evidence="2">Uncharacterized protein</fullName>
    </submittedName>
</protein>
<reference evidence="2" key="1">
    <citation type="submission" date="2023-10" db="EMBL/GenBank/DDBJ databases">
        <title>Genome assemblies of two species of porcelain crab, Petrolisthes cinctipes and Petrolisthes manimaculis (Anomura: Porcellanidae).</title>
        <authorList>
            <person name="Angst P."/>
        </authorList>
    </citation>
    <scope>NUCLEOTIDE SEQUENCE</scope>
    <source>
        <strain evidence="2">PB745_01</strain>
        <tissue evidence="2">Gill</tissue>
    </source>
</reference>